<evidence type="ECO:0000256" key="5">
    <source>
        <dbReference type="SAM" id="MobiDB-lite"/>
    </source>
</evidence>
<gene>
    <name evidence="7" type="primary">GRAMD1C</name>
</gene>
<evidence type="ECO:0000256" key="2">
    <source>
        <dbReference type="ARBA" id="ARBA00022692"/>
    </source>
</evidence>
<dbReference type="SMART" id="SM00568">
    <property type="entry name" value="GRAM"/>
    <property type="match status" value="1"/>
</dbReference>
<evidence type="ECO:0000256" key="3">
    <source>
        <dbReference type="ARBA" id="ARBA00022989"/>
    </source>
</evidence>
<dbReference type="InterPro" id="IPR051482">
    <property type="entry name" value="Cholesterol_transport"/>
</dbReference>
<dbReference type="GO" id="GO:0140268">
    <property type="term" value="C:endoplasmic reticulum-plasma membrane contact site"/>
    <property type="evidence" value="ECO:0007669"/>
    <property type="project" value="Ensembl"/>
</dbReference>
<protein>
    <submittedName>
        <fullName evidence="7">GRAM domain containing 1C</fullName>
    </submittedName>
</protein>
<sequence>GSAKEKRLKTTALGESSLAFSLQALKMVFTNSSNPEVSDCWMACAKRQERGIERWSSRVFSKDWLKSSRRGITSSWSLYVDYACALQKDIFLQGRLYLSENWLCFHSNIFRWETTISIALKDITFMTKEKTARLIPNAIQIATKGEKFFFTSFSARDRSYLSIFRLWQNALLDKRLTKQEFWQLVHQSYGSELGLNTEEMESFHSSSEDNGPSRSSVCDDSGEKDEKLPKAISPTREPVLSYTICSLLFPLGSQSSEKSLDLNENENLQEKSSASDSNDEAKDTPENDLQGRLVINRVFHISADKMFEILFTNSHFMQRFFSSRNIVDAVSTPWNRDGSGNQLRTMTYTVTINNPLCGKFTTATEKQILHKQSHKGQSYLVDAEVLTHDVPYHDYFYTVKRYCITRTANQKCRLRVSADVKYKKQPWGLIKSVIEKNTWGGIQENFKQLESDLLMEEYAINQSLEDPGKLVAIRRRRRTLHRTMGELLPRRSSQHSSGDVLESQAVICHLLLLLVLLNVTLFLKLSKIEHAAQSLYHVQLQEENSLNLAPNVISREEIPQYDKEQVQHVKGVLRDSIAMLEQLKSSLSLLQRSFDNLNKTQNSKTES</sequence>
<feature type="domain" description="VASt" evidence="6">
    <location>
        <begin position="290"/>
        <end position="461"/>
    </location>
</feature>
<dbReference type="Pfam" id="PF16016">
    <property type="entry name" value="VASt"/>
    <property type="match status" value="1"/>
</dbReference>
<dbReference type="InterPro" id="IPR004182">
    <property type="entry name" value="GRAM"/>
</dbReference>
<feature type="region of interest" description="Disordered" evidence="5">
    <location>
        <begin position="199"/>
        <end position="232"/>
    </location>
</feature>
<dbReference type="InterPro" id="IPR031968">
    <property type="entry name" value="VASt"/>
</dbReference>
<organism evidence="7 8">
    <name type="scientific">Crocodylus porosus</name>
    <name type="common">Saltwater crocodile</name>
    <name type="synonym">Estuarine crocodile</name>
    <dbReference type="NCBI Taxonomy" id="8502"/>
    <lineage>
        <taxon>Eukaryota</taxon>
        <taxon>Metazoa</taxon>
        <taxon>Chordata</taxon>
        <taxon>Craniata</taxon>
        <taxon>Vertebrata</taxon>
        <taxon>Euteleostomi</taxon>
        <taxon>Archelosauria</taxon>
        <taxon>Archosauria</taxon>
        <taxon>Crocodylia</taxon>
        <taxon>Longirostres</taxon>
        <taxon>Crocodylidae</taxon>
        <taxon>Crocodylus</taxon>
    </lineage>
</organism>
<dbReference type="GeneTree" id="ENSGT00940000158013"/>
<dbReference type="GO" id="GO:0005886">
    <property type="term" value="C:plasma membrane"/>
    <property type="evidence" value="ECO:0007669"/>
    <property type="project" value="Ensembl"/>
</dbReference>
<dbReference type="GO" id="GO:0120020">
    <property type="term" value="F:cholesterol transfer activity"/>
    <property type="evidence" value="ECO:0007669"/>
    <property type="project" value="Ensembl"/>
</dbReference>
<dbReference type="Proteomes" id="UP000594220">
    <property type="component" value="Unplaced"/>
</dbReference>
<dbReference type="PANTHER" id="PTHR23319">
    <property type="entry name" value="GRAM DOMAIN CONTAINING 1B, ISOFORM E"/>
    <property type="match status" value="1"/>
</dbReference>
<feature type="region of interest" description="Disordered" evidence="5">
    <location>
        <begin position="259"/>
        <end position="288"/>
    </location>
</feature>
<evidence type="ECO:0000313" key="8">
    <source>
        <dbReference type="Proteomes" id="UP000594220"/>
    </source>
</evidence>
<accession>A0A7M4E867</accession>
<dbReference type="PANTHER" id="PTHR23319:SF1">
    <property type="entry name" value="PROTEIN ASTER-C"/>
    <property type="match status" value="1"/>
</dbReference>
<dbReference type="Ensembl" id="ENSCPRT00005006486.1">
    <property type="protein sequence ID" value="ENSCPRP00005005524.1"/>
    <property type="gene ID" value="ENSCPRG00005003955.1"/>
</dbReference>
<evidence type="ECO:0000256" key="4">
    <source>
        <dbReference type="ARBA" id="ARBA00023136"/>
    </source>
</evidence>
<keyword evidence="8" id="KW-1185">Reference proteome</keyword>
<dbReference type="CDD" id="cd13220">
    <property type="entry name" value="PH-GRAM_GRAMDC"/>
    <property type="match status" value="1"/>
</dbReference>
<dbReference type="GO" id="GO:0032366">
    <property type="term" value="P:intracellular sterol transport"/>
    <property type="evidence" value="ECO:0007669"/>
    <property type="project" value="TreeGrafter"/>
</dbReference>
<dbReference type="InterPro" id="IPR011993">
    <property type="entry name" value="PH-like_dom_sf"/>
</dbReference>
<evidence type="ECO:0000256" key="1">
    <source>
        <dbReference type="ARBA" id="ARBA00004167"/>
    </source>
</evidence>
<dbReference type="AlphaFoldDB" id="A0A7M4E867"/>
<keyword evidence="4" id="KW-0472">Membrane</keyword>
<name>A0A7M4E867_CROPO</name>
<dbReference type="PROSITE" id="PS51778">
    <property type="entry name" value="VAST"/>
    <property type="match status" value="1"/>
</dbReference>
<dbReference type="Gene3D" id="2.30.29.30">
    <property type="entry name" value="Pleckstrin-homology domain (PH domain)/Phosphotyrosine-binding domain (PTB)"/>
    <property type="match status" value="1"/>
</dbReference>
<feature type="compositionally biased region" description="Polar residues" evidence="5">
    <location>
        <begin position="203"/>
        <end position="218"/>
    </location>
</feature>
<dbReference type="GO" id="GO:0015485">
    <property type="term" value="F:cholesterol binding"/>
    <property type="evidence" value="ECO:0007669"/>
    <property type="project" value="Ensembl"/>
</dbReference>
<reference evidence="7" key="2">
    <citation type="submission" date="2025-09" db="UniProtKB">
        <authorList>
            <consortium name="Ensembl"/>
        </authorList>
    </citation>
    <scope>IDENTIFICATION</scope>
</reference>
<dbReference type="Pfam" id="PF02893">
    <property type="entry name" value="GRAM"/>
    <property type="match status" value="1"/>
</dbReference>
<dbReference type="GO" id="GO:0071397">
    <property type="term" value="P:cellular response to cholesterol"/>
    <property type="evidence" value="ECO:0007669"/>
    <property type="project" value="Ensembl"/>
</dbReference>
<comment type="subcellular location">
    <subcellularLocation>
        <location evidence="1">Membrane</location>
        <topology evidence="1">Single-pass membrane protein</topology>
    </subcellularLocation>
</comment>
<keyword evidence="2" id="KW-0812">Transmembrane</keyword>
<proteinExistence type="predicted"/>
<dbReference type="GO" id="GO:0005789">
    <property type="term" value="C:endoplasmic reticulum membrane"/>
    <property type="evidence" value="ECO:0007669"/>
    <property type="project" value="Ensembl"/>
</dbReference>
<reference evidence="7" key="1">
    <citation type="submission" date="2025-08" db="UniProtKB">
        <authorList>
            <consortium name="Ensembl"/>
        </authorList>
    </citation>
    <scope>IDENTIFICATION</scope>
</reference>
<evidence type="ECO:0000313" key="7">
    <source>
        <dbReference type="Ensembl" id="ENSCPRP00005005524.1"/>
    </source>
</evidence>
<dbReference type="OMA" id="HISANKM"/>
<evidence type="ECO:0000259" key="6">
    <source>
        <dbReference type="PROSITE" id="PS51778"/>
    </source>
</evidence>
<keyword evidence="3" id="KW-1133">Transmembrane helix</keyword>